<evidence type="ECO:0000256" key="5">
    <source>
        <dbReference type="ARBA" id="ARBA00022777"/>
    </source>
</evidence>
<evidence type="ECO:0000256" key="2">
    <source>
        <dbReference type="ARBA" id="ARBA00012438"/>
    </source>
</evidence>
<dbReference type="InterPro" id="IPR000014">
    <property type="entry name" value="PAS"/>
</dbReference>
<feature type="signal peptide" evidence="6">
    <location>
        <begin position="1"/>
        <end position="29"/>
    </location>
</feature>
<dbReference type="Pfam" id="PF13188">
    <property type="entry name" value="PAS_8"/>
    <property type="match status" value="1"/>
</dbReference>
<keyword evidence="9" id="KW-1185">Reference proteome</keyword>
<dbReference type="Pfam" id="PF12860">
    <property type="entry name" value="PAS_7"/>
    <property type="match status" value="2"/>
</dbReference>
<organism evidence="8 9">
    <name type="scientific">Xanthobacter dioxanivorans</name>
    <dbReference type="NCBI Taxonomy" id="2528964"/>
    <lineage>
        <taxon>Bacteria</taxon>
        <taxon>Pseudomonadati</taxon>
        <taxon>Pseudomonadota</taxon>
        <taxon>Alphaproteobacteria</taxon>
        <taxon>Hyphomicrobiales</taxon>
        <taxon>Xanthobacteraceae</taxon>
        <taxon>Xanthobacter</taxon>
    </lineage>
</organism>
<dbReference type="Proteomes" id="UP000596427">
    <property type="component" value="Chromosome"/>
</dbReference>
<comment type="catalytic activity">
    <reaction evidence="1">
        <text>ATP + protein L-histidine = ADP + protein N-phospho-L-histidine.</text>
        <dbReference type="EC" id="2.7.13.3"/>
    </reaction>
</comment>
<dbReference type="SUPFAM" id="SSF47384">
    <property type="entry name" value="Homodimeric domain of signal transducing histidine kinase"/>
    <property type="match status" value="1"/>
</dbReference>
<proteinExistence type="predicted"/>
<dbReference type="InterPro" id="IPR003661">
    <property type="entry name" value="HisK_dim/P_dom"/>
</dbReference>
<dbReference type="PROSITE" id="PS50109">
    <property type="entry name" value="HIS_KIN"/>
    <property type="match status" value="1"/>
</dbReference>
<protein>
    <recommendedName>
        <fullName evidence="2">histidine kinase</fullName>
        <ecNumber evidence="2">2.7.13.3</ecNumber>
    </recommendedName>
</protein>
<feature type="domain" description="Histidine kinase" evidence="7">
    <location>
        <begin position="585"/>
        <end position="811"/>
    </location>
</feature>
<dbReference type="SUPFAM" id="SSF55785">
    <property type="entry name" value="PYP-like sensor domain (PAS domain)"/>
    <property type="match status" value="3"/>
</dbReference>
<dbReference type="PANTHER" id="PTHR43047">
    <property type="entry name" value="TWO-COMPONENT HISTIDINE PROTEIN KINASE"/>
    <property type="match status" value="1"/>
</dbReference>
<dbReference type="SUPFAM" id="SSF55874">
    <property type="entry name" value="ATPase domain of HSP90 chaperone/DNA topoisomerase II/histidine kinase"/>
    <property type="match status" value="1"/>
</dbReference>
<dbReference type="InterPro" id="IPR004358">
    <property type="entry name" value="Sig_transdc_His_kin-like_C"/>
</dbReference>
<dbReference type="InterPro" id="IPR036097">
    <property type="entry name" value="HisK_dim/P_sf"/>
</dbReference>
<dbReference type="GO" id="GO:0009927">
    <property type="term" value="F:histidine phosphotransfer kinase activity"/>
    <property type="evidence" value="ECO:0007669"/>
    <property type="project" value="TreeGrafter"/>
</dbReference>
<sequence>MPSGPVLSVPVLSVPVLLGATALSSPASAGDWGVAASAAGALWPVLALTLAAVTGLAALRGHRDAAAQRRKAEAAERATADAAAAASRARAQAHAFKALLGADAPAVLLWPSRDAGLEVYGRAEAELRQALGSSHAQVETAIARLRAEDGAYAARLDGAGGVRFRVEGRSLNGAGVLLLHPTSVEGQETEQGPGQLAPTLGAGLAAVLDATPAPAWLRGPDGALTYVNPAFVAAVGAASAEAARAQGLDLFDGRTRAAASSAEKAGGAFHQRVRAVTKGQRRQMEVVEVAGDFGIAGLAIDVTEEEAARAEIGHAVAAHRRTLDQLTTAVAIFGADERLVFHNAAYERLFDLSPSLLDQRPADGEILEDLRTRRKVPEQADFRAWRAKLREAYRAIEPVNDWWHLPGGQMLRVVITPNAEGGVTYLFDDLSEHVALESRYNSLIRIQGETLDGLAEAVAVFGSDGRLNLYNHAFLSLWSLDAHALGDKPHVDAVAAMCRPLYGDNSAFARIRQAVTSIGPREAVTLRLDRPDGRVLDGAAQPLPDGGTMVTFRDVTDSVKVQRVLEERAEALEAADRLKNAFVGHVSYHLRTPLNTLMGYADMLREGLAGPLNARQRDYLEHMRQSSDLLRALIDDILDLATIDAGAMELDLSEVDVRETVLAVADAVRDPVVEAGLNLAVSIDPDAGRFVADARRVRQILFNLLSNAIAVSPAGGTVRLGAVRREGALVFTVRDEGPGVPAEVAGTLFDRFESRSAGPRHRGVGLGLAIARSFMELHGGSVTVVPAGRGTEGRSTEGRGTLATCIFPLSGEGRREAAE</sequence>
<dbReference type="Pfam" id="PF02518">
    <property type="entry name" value="HATPase_c"/>
    <property type="match status" value="1"/>
</dbReference>
<dbReference type="PRINTS" id="PR00344">
    <property type="entry name" value="BCTRLSENSOR"/>
</dbReference>
<reference evidence="8 9" key="1">
    <citation type="submission" date="2020-10" db="EMBL/GenBank/DDBJ databases">
        <title>Degradation of 1,4-Dioxane by Xanthobacter sp. YN2, via a Novel Group-2 Soluble Di-Iron Monooxygenase.</title>
        <authorList>
            <person name="Ma F."/>
            <person name="Wang Y."/>
            <person name="Yang J."/>
            <person name="Guo H."/>
            <person name="Su D."/>
            <person name="Yu L."/>
        </authorList>
    </citation>
    <scope>NUCLEOTIDE SEQUENCE [LARGE SCALE GENOMIC DNA]</scope>
    <source>
        <strain evidence="8 9">YN2</strain>
    </source>
</reference>
<dbReference type="Pfam" id="PF00512">
    <property type="entry name" value="HisKA"/>
    <property type="match status" value="1"/>
</dbReference>
<dbReference type="SMART" id="SM00387">
    <property type="entry name" value="HATPase_c"/>
    <property type="match status" value="1"/>
</dbReference>
<keyword evidence="4" id="KW-0808">Transferase</keyword>
<dbReference type="Gene3D" id="1.10.287.130">
    <property type="match status" value="1"/>
</dbReference>
<dbReference type="Gene3D" id="3.30.565.10">
    <property type="entry name" value="Histidine kinase-like ATPase, C-terminal domain"/>
    <property type="match status" value="1"/>
</dbReference>
<dbReference type="EC" id="2.7.13.3" evidence="2"/>
<dbReference type="CDD" id="cd00082">
    <property type="entry name" value="HisKA"/>
    <property type="match status" value="1"/>
</dbReference>
<dbReference type="Gene3D" id="3.30.450.20">
    <property type="entry name" value="PAS domain"/>
    <property type="match status" value="3"/>
</dbReference>
<dbReference type="RefSeq" id="WP_203196039.1">
    <property type="nucleotide sequence ID" value="NZ_CP063362.1"/>
</dbReference>
<keyword evidence="6" id="KW-0732">Signal</keyword>
<accession>A0A974PST6</accession>
<dbReference type="InterPro" id="IPR036890">
    <property type="entry name" value="HATPase_C_sf"/>
</dbReference>
<name>A0A974PST6_9HYPH</name>
<dbReference type="GO" id="GO:0000155">
    <property type="term" value="F:phosphorelay sensor kinase activity"/>
    <property type="evidence" value="ECO:0007669"/>
    <property type="project" value="InterPro"/>
</dbReference>
<evidence type="ECO:0000313" key="8">
    <source>
        <dbReference type="EMBL" id="QRG09122.1"/>
    </source>
</evidence>
<dbReference type="KEGG" id="xdi:EZH22_13115"/>
<dbReference type="SMART" id="SM00091">
    <property type="entry name" value="PAS"/>
    <property type="match status" value="3"/>
</dbReference>
<evidence type="ECO:0000256" key="4">
    <source>
        <dbReference type="ARBA" id="ARBA00022679"/>
    </source>
</evidence>
<keyword evidence="3" id="KW-0597">Phosphoprotein</keyword>
<evidence type="ECO:0000256" key="1">
    <source>
        <dbReference type="ARBA" id="ARBA00000085"/>
    </source>
</evidence>
<evidence type="ECO:0000256" key="6">
    <source>
        <dbReference type="SAM" id="SignalP"/>
    </source>
</evidence>
<evidence type="ECO:0000313" key="9">
    <source>
        <dbReference type="Proteomes" id="UP000596427"/>
    </source>
</evidence>
<dbReference type="InterPro" id="IPR035965">
    <property type="entry name" value="PAS-like_dom_sf"/>
</dbReference>
<keyword evidence="5" id="KW-0418">Kinase</keyword>
<evidence type="ECO:0000256" key="3">
    <source>
        <dbReference type="ARBA" id="ARBA00022553"/>
    </source>
</evidence>
<dbReference type="CDD" id="cd00075">
    <property type="entry name" value="HATPase"/>
    <property type="match status" value="1"/>
</dbReference>
<dbReference type="GO" id="GO:0005886">
    <property type="term" value="C:plasma membrane"/>
    <property type="evidence" value="ECO:0007669"/>
    <property type="project" value="TreeGrafter"/>
</dbReference>
<dbReference type="PANTHER" id="PTHR43047:SF72">
    <property type="entry name" value="OSMOSENSING HISTIDINE PROTEIN KINASE SLN1"/>
    <property type="match status" value="1"/>
</dbReference>
<dbReference type="SMART" id="SM00388">
    <property type="entry name" value="HisKA"/>
    <property type="match status" value="1"/>
</dbReference>
<feature type="chain" id="PRO_5037984374" description="histidine kinase" evidence="6">
    <location>
        <begin position="30"/>
        <end position="819"/>
    </location>
</feature>
<gene>
    <name evidence="8" type="ORF">EZH22_13115</name>
</gene>
<dbReference type="AlphaFoldDB" id="A0A974PST6"/>
<dbReference type="InterPro" id="IPR005467">
    <property type="entry name" value="His_kinase_dom"/>
</dbReference>
<evidence type="ECO:0000259" key="7">
    <source>
        <dbReference type="PROSITE" id="PS50109"/>
    </source>
</evidence>
<dbReference type="EMBL" id="CP063362">
    <property type="protein sequence ID" value="QRG09122.1"/>
    <property type="molecule type" value="Genomic_DNA"/>
</dbReference>
<dbReference type="InterPro" id="IPR003594">
    <property type="entry name" value="HATPase_dom"/>
</dbReference>